<reference evidence="2" key="1">
    <citation type="journal article" date="2012" name="Mol. Plant Microbe Interact.">
        <title>A highly conserved effector in Fusarium oxysporum is required for full virulence on Arabidopsis.</title>
        <authorList>
            <person name="Thatcher L.F."/>
            <person name="Gardiner D.M."/>
            <person name="Kazan K."/>
            <person name="Manners J."/>
        </authorList>
    </citation>
    <scope>NUCLEOTIDE SEQUENCE [LARGE SCALE GENOMIC DNA]</scope>
    <source>
        <strain evidence="2">Fo5176</strain>
    </source>
</reference>
<evidence type="ECO:0000313" key="1">
    <source>
        <dbReference type="EnsemblFungi" id="FOXG_05610P0"/>
    </source>
</evidence>
<name>A0A0D2XNS6_FUSOF</name>
<dbReference type="EnsemblFungi" id="FOXG_05610T0">
    <property type="protein sequence ID" value="FOXG_05610P0"/>
    <property type="gene ID" value="FOXG_05610"/>
</dbReference>
<sequence length="76" mass="8245">MGGSDEEKEKERKRDIVGDFLKKNLNKGEIALKHAVGLGSQPNVVPVTQPVVDGPRRPVEVGMASLSAASPEKWYC</sequence>
<dbReference type="Proteomes" id="UP000002489">
    <property type="component" value="Unassembled WGS sequence"/>
</dbReference>
<accession>A0A0D2XNS6</accession>
<proteinExistence type="predicted"/>
<dbReference type="AlphaFoldDB" id="A0A0D2XNS6"/>
<organism evidence="1 2">
    <name type="scientific">Fusarium oxysporum (strain Fo5176)</name>
    <name type="common">Fusarium vascular wilt</name>
    <dbReference type="NCBI Taxonomy" id="660025"/>
    <lineage>
        <taxon>Eukaryota</taxon>
        <taxon>Fungi</taxon>
        <taxon>Dikarya</taxon>
        <taxon>Ascomycota</taxon>
        <taxon>Pezizomycotina</taxon>
        <taxon>Sordariomycetes</taxon>
        <taxon>Hypocreomycetidae</taxon>
        <taxon>Hypocreales</taxon>
        <taxon>Nectriaceae</taxon>
        <taxon>Fusarium</taxon>
        <taxon>Fusarium oxysporum species complex</taxon>
    </lineage>
</organism>
<evidence type="ECO:0000313" key="2">
    <source>
        <dbReference type="Proteomes" id="UP000002489"/>
    </source>
</evidence>
<reference evidence="1" key="2">
    <citation type="submission" date="2025-08" db="UniProtKB">
        <authorList>
            <consortium name="EnsemblFungi"/>
        </authorList>
    </citation>
    <scope>IDENTIFICATION</scope>
    <source>
        <strain evidence="1">4287 / CBS 123668 / FGSC 9935 / NRRL 34936</strain>
    </source>
</reference>
<protein>
    <submittedName>
        <fullName evidence="1">Uncharacterized protein</fullName>
    </submittedName>
</protein>